<dbReference type="OrthoDB" id="1896086at2759"/>
<feature type="region of interest" description="Disordered" evidence="5">
    <location>
        <begin position="219"/>
        <end position="246"/>
    </location>
</feature>
<dbReference type="PROSITE" id="PS00138">
    <property type="entry name" value="SUBTILASE_SER"/>
    <property type="match status" value="1"/>
</dbReference>
<dbReference type="InterPro" id="IPR015500">
    <property type="entry name" value="Peptidase_S8_subtilisin-rel"/>
</dbReference>
<dbReference type="PANTHER" id="PTHR43806:SF11">
    <property type="entry name" value="CEREVISIN-RELATED"/>
    <property type="match status" value="1"/>
</dbReference>
<feature type="signal peptide" evidence="6">
    <location>
        <begin position="1"/>
        <end position="16"/>
    </location>
</feature>
<evidence type="ECO:0000256" key="5">
    <source>
        <dbReference type="SAM" id="MobiDB-lite"/>
    </source>
</evidence>
<organism evidence="8 9">
    <name type="scientific">Plenodomus tracheiphilus IPT5</name>
    <dbReference type="NCBI Taxonomy" id="1408161"/>
    <lineage>
        <taxon>Eukaryota</taxon>
        <taxon>Fungi</taxon>
        <taxon>Dikarya</taxon>
        <taxon>Ascomycota</taxon>
        <taxon>Pezizomycotina</taxon>
        <taxon>Dothideomycetes</taxon>
        <taxon>Pleosporomycetidae</taxon>
        <taxon>Pleosporales</taxon>
        <taxon>Pleosporineae</taxon>
        <taxon>Leptosphaeriaceae</taxon>
        <taxon>Plenodomus</taxon>
    </lineage>
</organism>
<evidence type="ECO:0000259" key="7">
    <source>
        <dbReference type="Pfam" id="PF00082"/>
    </source>
</evidence>
<comment type="similarity">
    <text evidence="1">Belongs to the peptidase S8 family.</text>
</comment>
<proteinExistence type="inferred from homology"/>
<dbReference type="Proteomes" id="UP000799423">
    <property type="component" value="Unassembled WGS sequence"/>
</dbReference>
<evidence type="ECO:0000313" key="8">
    <source>
        <dbReference type="EMBL" id="KAF2850900.1"/>
    </source>
</evidence>
<protein>
    <recommendedName>
        <fullName evidence="7">Peptidase S8/S53 domain-containing protein</fullName>
    </recommendedName>
</protein>
<keyword evidence="3" id="KW-0378">Hydrolase</keyword>
<feature type="domain" description="Peptidase S8/S53" evidence="7">
    <location>
        <begin position="187"/>
        <end position="476"/>
    </location>
</feature>
<dbReference type="GO" id="GO:0006508">
    <property type="term" value="P:proteolysis"/>
    <property type="evidence" value="ECO:0007669"/>
    <property type="project" value="UniProtKB-KW"/>
</dbReference>
<dbReference type="SUPFAM" id="SSF52743">
    <property type="entry name" value="Subtilisin-like"/>
    <property type="match status" value="1"/>
</dbReference>
<evidence type="ECO:0000313" key="9">
    <source>
        <dbReference type="Proteomes" id="UP000799423"/>
    </source>
</evidence>
<keyword evidence="6" id="KW-0732">Signal</keyword>
<evidence type="ECO:0000256" key="6">
    <source>
        <dbReference type="SAM" id="SignalP"/>
    </source>
</evidence>
<keyword evidence="9" id="KW-1185">Reference proteome</keyword>
<dbReference type="InterPro" id="IPR023828">
    <property type="entry name" value="Peptidase_S8_Ser-AS"/>
</dbReference>
<dbReference type="Gene3D" id="3.40.50.200">
    <property type="entry name" value="Peptidase S8/S53 domain"/>
    <property type="match status" value="1"/>
</dbReference>
<dbReference type="PANTHER" id="PTHR43806">
    <property type="entry name" value="PEPTIDASE S8"/>
    <property type="match status" value="1"/>
</dbReference>
<evidence type="ECO:0000256" key="3">
    <source>
        <dbReference type="ARBA" id="ARBA00022801"/>
    </source>
</evidence>
<name>A0A6A7B657_9PLEO</name>
<keyword evidence="2" id="KW-0645">Protease</keyword>
<feature type="region of interest" description="Disordered" evidence="5">
    <location>
        <begin position="511"/>
        <end position="543"/>
    </location>
</feature>
<dbReference type="InterPro" id="IPR000209">
    <property type="entry name" value="Peptidase_S8/S53_dom"/>
</dbReference>
<accession>A0A6A7B657</accession>
<evidence type="ECO:0000256" key="4">
    <source>
        <dbReference type="ARBA" id="ARBA00022825"/>
    </source>
</evidence>
<sequence>MRFLSLLLLFTRAASAASMADLWHRDTGVVHDDVEEDKSLGSAPTTRSQSDHIAQLVRRDVRLYTAVATNSTNVEDLEKFVKSKIQPGQGGAINPLTLNGKTFGWANLALDDAAKEEIANHEGVLGIRESLEVRNNQALPRSDWLQKLTRRAGKWLKQEDADLALVVDSQYPGGNVDFDYIYVPDPGKNTFIYVIDEGIHLNVLNEDSEREFVELAKEEGEQVLQTSTSKDRNEKPGDDDSATSHGTNVAFKAAGKLFGVAKAVCFSTSMKGGACLYHTGIKQMLTMCKYIGNNTIRQDLHGRRRLGARPGFGHSRPSGAHGRQGRSVVISSQGLGNGFTHEDAASDPVWQSLYGDPIRKLHSMGVPFVCSAGNAAEEDKDEKDPGKGKRDRIDTFPTVLADDNLPIITIGTRVSAPPDHLTVYAPGESIESQSKFNGQRAKYKNGNPIAGTSLSAPQVAGLIATYLSYHTDKRDWKDKTGVERVKEIRKYIQSDQSSWVRDKTNGIRLIWNGATKEDHDSTGDGDDSDSDNPSIPPSPSLSPEALKTKALSIILQNEINVGNVNKWLFFVVDRGVSPLCRKEKDALAAFNAKDGSNLVDEAPWPGGEYKLQIEGLGGCEYKNGGNDAGALWCSEKGISCKEENMKSKGGDGTKTCATGDLSIQHHPIAYCER</sequence>
<evidence type="ECO:0000256" key="1">
    <source>
        <dbReference type="ARBA" id="ARBA00011073"/>
    </source>
</evidence>
<dbReference type="Pfam" id="PF00082">
    <property type="entry name" value="Peptidase_S8"/>
    <property type="match status" value="1"/>
</dbReference>
<keyword evidence="4" id="KW-0720">Serine protease</keyword>
<dbReference type="InterPro" id="IPR050131">
    <property type="entry name" value="Peptidase_S8_subtilisin-like"/>
</dbReference>
<dbReference type="PRINTS" id="PR00723">
    <property type="entry name" value="SUBTILISIN"/>
</dbReference>
<feature type="compositionally biased region" description="Basic and acidic residues" evidence="5">
    <location>
        <begin position="229"/>
        <end position="238"/>
    </location>
</feature>
<dbReference type="EMBL" id="MU006304">
    <property type="protein sequence ID" value="KAF2850900.1"/>
    <property type="molecule type" value="Genomic_DNA"/>
</dbReference>
<reference evidence="8" key="1">
    <citation type="submission" date="2020-01" db="EMBL/GenBank/DDBJ databases">
        <authorList>
            <consortium name="DOE Joint Genome Institute"/>
            <person name="Haridas S."/>
            <person name="Albert R."/>
            <person name="Binder M."/>
            <person name="Bloem J."/>
            <person name="Labutti K."/>
            <person name="Salamov A."/>
            <person name="Andreopoulos B."/>
            <person name="Baker S.E."/>
            <person name="Barry K."/>
            <person name="Bills G."/>
            <person name="Bluhm B.H."/>
            <person name="Cannon C."/>
            <person name="Castanera R."/>
            <person name="Culley D.E."/>
            <person name="Daum C."/>
            <person name="Ezra D."/>
            <person name="Gonzalez J.B."/>
            <person name="Henrissat B."/>
            <person name="Kuo A."/>
            <person name="Liang C."/>
            <person name="Lipzen A."/>
            <person name="Lutzoni F."/>
            <person name="Magnuson J."/>
            <person name="Mondo S."/>
            <person name="Nolan M."/>
            <person name="Ohm R."/>
            <person name="Pangilinan J."/>
            <person name="Park H.-J."/>
            <person name="Ramirez L."/>
            <person name="Alfaro M."/>
            <person name="Sun H."/>
            <person name="Tritt A."/>
            <person name="Yoshinaga Y."/>
            <person name="Zwiers L.-H."/>
            <person name="Turgeon B.G."/>
            <person name="Goodwin S.B."/>
            <person name="Spatafora J.W."/>
            <person name="Crous P.W."/>
            <person name="Grigoriev I.V."/>
        </authorList>
    </citation>
    <scope>NUCLEOTIDE SEQUENCE</scope>
    <source>
        <strain evidence="8">IPT5</strain>
    </source>
</reference>
<dbReference type="GO" id="GO:0004252">
    <property type="term" value="F:serine-type endopeptidase activity"/>
    <property type="evidence" value="ECO:0007669"/>
    <property type="project" value="InterPro"/>
</dbReference>
<evidence type="ECO:0000256" key="2">
    <source>
        <dbReference type="ARBA" id="ARBA00022670"/>
    </source>
</evidence>
<dbReference type="InterPro" id="IPR036852">
    <property type="entry name" value="Peptidase_S8/S53_dom_sf"/>
</dbReference>
<gene>
    <name evidence="8" type="ORF">T440DRAFT_529503</name>
</gene>
<feature type="chain" id="PRO_5025410058" description="Peptidase S8/S53 domain-containing protein" evidence="6">
    <location>
        <begin position="17"/>
        <end position="673"/>
    </location>
</feature>
<dbReference type="AlphaFoldDB" id="A0A6A7B657"/>